<accession>A0A318UB57</accession>
<feature type="domain" description="Putative auto-transporter adhesin head GIN" evidence="2">
    <location>
        <begin position="45"/>
        <end position="186"/>
    </location>
</feature>
<sequence length="293" mass="31658">MKTAIQTLFASALTVLVLSSSAFTTFAKDGIEKNTSSHVSAAAGYNMIKVNGNVQVYISQGNKESIRVVTSGAGDKVSVQKEGNKLLISSSEEMPASVYVCVKDLRRIEASDRSSVKSQGNIDLSVLQVFLSEQASAELNVNTEGLYTVVKDGSDLKLSGKSEEHILVKGQSSTVKTTGFVSEKTESSELSFAAPVDLDAQFEESLKLEMNPVKASVFNHTVDLDAQFQESLKLELSPVKASVFSRTIDLDAQFQESLKLEMNPVKASVSNRTIDLDAQFQESLLTGQNLLKS</sequence>
<dbReference type="Gene3D" id="2.160.20.120">
    <property type="match status" value="1"/>
</dbReference>
<reference evidence="3 4" key="1">
    <citation type="submission" date="2018-06" db="EMBL/GenBank/DDBJ databases">
        <title>Genomic Encyclopedia of Archaeal and Bacterial Type Strains, Phase II (KMG-II): from individual species to whole genera.</title>
        <authorList>
            <person name="Goeker M."/>
        </authorList>
    </citation>
    <scope>NUCLEOTIDE SEQUENCE [LARGE SCALE GENOMIC DNA]</scope>
    <source>
        <strain evidence="3 4">DSM 27372</strain>
    </source>
</reference>
<dbReference type="OrthoDB" id="759627at2"/>
<evidence type="ECO:0000313" key="3">
    <source>
        <dbReference type="EMBL" id="PYF69386.1"/>
    </source>
</evidence>
<gene>
    <name evidence="3" type="ORF">B0O44_11024</name>
</gene>
<dbReference type="Pfam" id="PF10988">
    <property type="entry name" value="DUF2807"/>
    <property type="match status" value="1"/>
</dbReference>
<dbReference type="EMBL" id="QKLU01000010">
    <property type="protein sequence ID" value="PYF69386.1"/>
    <property type="molecule type" value="Genomic_DNA"/>
</dbReference>
<keyword evidence="4" id="KW-1185">Reference proteome</keyword>
<protein>
    <recommendedName>
        <fullName evidence="2">Putative auto-transporter adhesin head GIN domain-containing protein</fullName>
    </recommendedName>
</protein>
<feature type="signal peptide" evidence="1">
    <location>
        <begin position="1"/>
        <end position="27"/>
    </location>
</feature>
<organism evidence="3 4">
    <name type="scientific">Pedobacter nutrimenti</name>
    <dbReference type="NCBI Taxonomy" id="1241337"/>
    <lineage>
        <taxon>Bacteria</taxon>
        <taxon>Pseudomonadati</taxon>
        <taxon>Bacteroidota</taxon>
        <taxon>Sphingobacteriia</taxon>
        <taxon>Sphingobacteriales</taxon>
        <taxon>Sphingobacteriaceae</taxon>
        <taxon>Pedobacter</taxon>
    </lineage>
</organism>
<evidence type="ECO:0000313" key="4">
    <source>
        <dbReference type="Proteomes" id="UP000248198"/>
    </source>
</evidence>
<name>A0A318UB57_9SPHI</name>
<dbReference type="RefSeq" id="WP_110834352.1">
    <property type="nucleotide sequence ID" value="NZ_QKLU01000010.1"/>
</dbReference>
<dbReference type="Proteomes" id="UP000248198">
    <property type="component" value="Unassembled WGS sequence"/>
</dbReference>
<dbReference type="InterPro" id="IPR021255">
    <property type="entry name" value="DUF2807"/>
</dbReference>
<comment type="caution">
    <text evidence="3">The sequence shown here is derived from an EMBL/GenBank/DDBJ whole genome shotgun (WGS) entry which is preliminary data.</text>
</comment>
<dbReference type="AlphaFoldDB" id="A0A318UB57"/>
<feature type="chain" id="PRO_5016234987" description="Putative auto-transporter adhesin head GIN domain-containing protein" evidence="1">
    <location>
        <begin position="28"/>
        <end position="293"/>
    </location>
</feature>
<evidence type="ECO:0000259" key="2">
    <source>
        <dbReference type="Pfam" id="PF10988"/>
    </source>
</evidence>
<keyword evidence="1" id="KW-0732">Signal</keyword>
<evidence type="ECO:0000256" key="1">
    <source>
        <dbReference type="SAM" id="SignalP"/>
    </source>
</evidence>
<proteinExistence type="predicted"/>